<protein>
    <submittedName>
        <fullName evidence="1">Uncharacterized protein</fullName>
    </submittedName>
</protein>
<reference evidence="2" key="1">
    <citation type="journal article" date="2019" name="Int. J. Syst. Evol. Microbiol.">
        <title>The Global Catalogue of Microorganisms (GCM) 10K type strain sequencing project: providing services to taxonomists for standard genome sequencing and annotation.</title>
        <authorList>
            <consortium name="The Broad Institute Genomics Platform"/>
            <consortium name="The Broad Institute Genome Sequencing Center for Infectious Disease"/>
            <person name="Wu L."/>
            <person name="Ma J."/>
        </authorList>
    </citation>
    <scope>NUCLEOTIDE SEQUENCE [LARGE SCALE GENOMIC DNA]</scope>
    <source>
        <strain evidence="2">NBRC 111981</strain>
    </source>
</reference>
<evidence type="ECO:0000313" key="2">
    <source>
        <dbReference type="Proteomes" id="UP001156627"/>
    </source>
</evidence>
<evidence type="ECO:0000313" key="1">
    <source>
        <dbReference type="EMBL" id="GLQ86597.1"/>
    </source>
</evidence>
<proteinExistence type="predicted"/>
<comment type="caution">
    <text evidence="1">The sequence shown here is derived from an EMBL/GenBank/DDBJ whole genome shotgun (WGS) entry which is preliminary data.</text>
</comment>
<accession>A0ABQ5X621</accession>
<name>A0ABQ5X621_9GAMM</name>
<keyword evidence="2" id="KW-1185">Reference proteome</keyword>
<dbReference type="Proteomes" id="UP001156627">
    <property type="component" value="Unassembled WGS sequence"/>
</dbReference>
<gene>
    <name evidence="1" type="ORF">GCM10007898_01630</name>
</gene>
<organism evidence="1 2">
    <name type="scientific">Dyella flagellata</name>
    <dbReference type="NCBI Taxonomy" id="1867833"/>
    <lineage>
        <taxon>Bacteria</taxon>
        <taxon>Pseudomonadati</taxon>
        <taxon>Pseudomonadota</taxon>
        <taxon>Gammaproteobacteria</taxon>
        <taxon>Lysobacterales</taxon>
        <taxon>Rhodanobacteraceae</taxon>
        <taxon>Dyella</taxon>
    </lineage>
</organism>
<sequence>MRQRGIDQPRELWQVGKVGLQHDGAVRTLRAKFSRERIRLAGGMATVQGEVEIRGMQGTGNHCAYAFGGTGD</sequence>
<dbReference type="EMBL" id="BSOA01000002">
    <property type="protein sequence ID" value="GLQ86597.1"/>
    <property type="molecule type" value="Genomic_DNA"/>
</dbReference>